<evidence type="ECO:0000259" key="6">
    <source>
        <dbReference type="PROSITE" id="PS51918"/>
    </source>
</evidence>
<evidence type="ECO:0000256" key="2">
    <source>
        <dbReference type="ARBA" id="ARBA00022691"/>
    </source>
</evidence>
<evidence type="ECO:0000256" key="1">
    <source>
        <dbReference type="ARBA" id="ARBA00001966"/>
    </source>
</evidence>
<dbReference type="Proteomes" id="UP000069241">
    <property type="component" value="Chromosome"/>
</dbReference>
<evidence type="ECO:0000256" key="4">
    <source>
        <dbReference type="ARBA" id="ARBA00023004"/>
    </source>
</evidence>
<sequence length="431" mass="46191">MSVARALADMALRRCLRGEALEREALLELVAVPPASDEALYLRHAAHKAALALDGGRAYLWGALGLDYTPCPMNCAFCSLGEAWKLIDAPRSYTETEIIAHARAYVAAGARFVVLRTTQFYDLDALCGMLAAIRKAVPGGYEIILNTGEFDADAALAVRRAGGSGVYHTIRVREGRDTAFDPDVREATMLAAVRAGLRLVALVEPVGPEHADQELADCFLRIMATGASISGVMARVPVPGTPLGDQPPLSPARLAQLAAIFRLAGGGRLAGVCAHPAALENMTAGANIVVVEKGAIPRDSAPSERDWQAFSAAGAVRLLRRAGYAVRDGDGREIEDNLCMRNGETSMTATEAENHVQIVRPEHCGARVMVLVQPEERRLSLPRPKTARQLLEALGLAEETALVARQGELLTPDRRIWPDDELLVRKVASSG</sequence>
<keyword evidence="2" id="KW-0949">S-adenosyl-L-methionine</keyword>
<dbReference type="AlphaFoldDB" id="A0A120KMJ0"/>
<evidence type="ECO:0000256" key="5">
    <source>
        <dbReference type="ARBA" id="ARBA00023014"/>
    </source>
</evidence>
<accession>A0A120KMJ0</accession>
<comment type="cofactor">
    <cofactor evidence="1">
        <name>[4Fe-4S] cluster</name>
        <dbReference type="ChEBI" id="CHEBI:49883"/>
    </cofactor>
</comment>
<gene>
    <name evidence="7" type="ORF">AXF13_14075</name>
</gene>
<name>A0A120KMJ0_9BACT</name>
<dbReference type="EMBL" id="CP014229">
    <property type="protein sequence ID" value="AMD91161.1"/>
    <property type="molecule type" value="Genomic_DNA"/>
</dbReference>
<dbReference type="SUPFAM" id="SSF54285">
    <property type="entry name" value="MoaD/ThiS"/>
    <property type="match status" value="1"/>
</dbReference>
<dbReference type="GO" id="GO:0003824">
    <property type="term" value="F:catalytic activity"/>
    <property type="evidence" value="ECO:0007669"/>
    <property type="project" value="InterPro"/>
</dbReference>
<dbReference type="GO" id="GO:0051536">
    <property type="term" value="F:iron-sulfur cluster binding"/>
    <property type="evidence" value="ECO:0007669"/>
    <property type="project" value="UniProtKB-KW"/>
</dbReference>
<dbReference type="InterPro" id="IPR012675">
    <property type="entry name" value="Beta-grasp_dom_sf"/>
</dbReference>
<feature type="domain" description="Radical SAM core" evidence="6">
    <location>
        <begin position="54"/>
        <end position="268"/>
    </location>
</feature>
<keyword evidence="8" id="KW-1185">Reference proteome</keyword>
<keyword evidence="3" id="KW-0479">Metal-binding</keyword>
<dbReference type="STRING" id="44742.AXF13_14075"/>
<dbReference type="InterPro" id="IPR058240">
    <property type="entry name" value="rSAM_sf"/>
</dbReference>
<dbReference type="SFLD" id="SFLDS00029">
    <property type="entry name" value="Radical_SAM"/>
    <property type="match status" value="1"/>
</dbReference>
<dbReference type="InterPro" id="IPR006638">
    <property type="entry name" value="Elp3/MiaA/NifB-like_rSAM"/>
</dbReference>
<dbReference type="Gene3D" id="3.10.20.30">
    <property type="match status" value="1"/>
</dbReference>
<dbReference type="InterPro" id="IPR016155">
    <property type="entry name" value="Mopterin_synth/thiamin_S_b"/>
</dbReference>
<dbReference type="Gene3D" id="3.20.20.70">
    <property type="entry name" value="Aldolase class I"/>
    <property type="match status" value="1"/>
</dbReference>
<dbReference type="GO" id="GO:0046872">
    <property type="term" value="F:metal ion binding"/>
    <property type="evidence" value="ECO:0007669"/>
    <property type="project" value="UniProtKB-KW"/>
</dbReference>
<keyword evidence="5" id="KW-0411">Iron-sulfur</keyword>
<dbReference type="SMART" id="SM00729">
    <property type="entry name" value="Elp3"/>
    <property type="match status" value="1"/>
</dbReference>
<dbReference type="KEGG" id="dfi:AXF13_14075"/>
<proteinExistence type="predicted"/>
<evidence type="ECO:0000256" key="3">
    <source>
        <dbReference type="ARBA" id="ARBA00022723"/>
    </source>
</evidence>
<evidence type="ECO:0000313" key="8">
    <source>
        <dbReference type="Proteomes" id="UP000069241"/>
    </source>
</evidence>
<keyword evidence="4" id="KW-0408">Iron</keyword>
<dbReference type="InterPro" id="IPR013785">
    <property type="entry name" value="Aldolase_TIM"/>
</dbReference>
<evidence type="ECO:0000313" key="7">
    <source>
        <dbReference type="EMBL" id="AMD91161.1"/>
    </source>
</evidence>
<organism evidence="7 8">
    <name type="scientific">Desulfovibrio fairfieldensis</name>
    <dbReference type="NCBI Taxonomy" id="44742"/>
    <lineage>
        <taxon>Bacteria</taxon>
        <taxon>Pseudomonadati</taxon>
        <taxon>Thermodesulfobacteriota</taxon>
        <taxon>Desulfovibrionia</taxon>
        <taxon>Desulfovibrionales</taxon>
        <taxon>Desulfovibrionaceae</taxon>
        <taxon>Desulfovibrio</taxon>
    </lineage>
</organism>
<dbReference type="InterPro" id="IPR007197">
    <property type="entry name" value="rSAM"/>
</dbReference>
<reference evidence="8" key="1">
    <citation type="submission" date="2016-02" db="EMBL/GenBank/DDBJ databases">
        <authorList>
            <person name="Holder M.E."/>
            <person name="Ajami N.J."/>
            <person name="Petrosino J.F."/>
        </authorList>
    </citation>
    <scope>NUCLEOTIDE SEQUENCE [LARGE SCALE GENOMIC DNA]</scope>
    <source>
        <strain evidence="8">CCUG 45958</strain>
    </source>
</reference>
<dbReference type="PROSITE" id="PS51918">
    <property type="entry name" value="RADICAL_SAM"/>
    <property type="match status" value="1"/>
</dbReference>
<dbReference type="RefSeq" id="WP_062254196.1">
    <property type="nucleotide sequence ID" value="NZ_CP014229.1"/>
</dbReference>
<dbReference type="SUPFAM" id="SSF102114">
    <property type="entry name" value="Radical SAM enzymes"/>
    <property type="match status" value="1"/>
</dbReference>
<protein>
    <recommendedName>
        <fullName evidence="6">Radical SAM core domain-containing protein</fullName>
    </recommendedName>
</protein>